<dbReference type="PROSITE" id="PS51257">
    <property type="entry name" value="PROKAR_LIPOPROTEIN"/>
    <property type="match status" value="1"/>
</dbReference>
<dbReference type="STRING" id="1183432.AGR3A_Lc130366"/>
<dbReference type="Proteomes" id="UP000191988">
    <property type="component" value="Unassembled WGS sequence"/>
</dbReference>
<dbReference type="EMBL" id="FBWK01000049">
    <property type="protein sequence ID" value="CUX51545.1"/>
    <property type="molecule type" value="Genomic_DNA"/>
</dbReference>
<reference evidence="2" key="1">
    <citation type="submission" date="2016-01" db="EMBL/GenBank/DDBJ databases">
        <authorList>
            <person name="Regsiter A."/>
            <person name="william w."/>
        </authorList>
    </citation>
    <scope>NUCLEOTIDE SEQUENCE [LARGE SCALE GENOMIC DNA]</scope>
    <source>
        <strain evidence="2">CFBP 6623</strain>
    </source>
</reference>
<protein>
    <recommendedName>
        <fullName evidence="3">Lipoprotein</fullName>
    </recommendedName>
</protein>
<name>A0A1S7RF01_9HYPH</name>
<keyword evidence="2" id="KW-1185">Reference proteome</keyword>
<proteinExistence type="predicted"/>
<evidence type="ECO:0000313" key="1">
    <source>
        <dbReference type="EMBL" id="CUX51545.1"/>
    </source>
</evidence>
<gene>
    <name evidence="1" type="ORF">AGR3A_Lc130366</name>
</gene>
<organism evidence="1 2">
    <name type="scientific">Agrobacterium tomkonis CFBP 6623</name>
    <dbReference type="NCBI Taxonomy" id="1183432"/>
    <lineage>
        <taxon>Bacteria</taxon>
        <taxon>Pseudomonadati</taxon>
        <taxon>Pseudomonadota</taxon>
        <taxon>Alphaproteobacteria</taxon>
        <taxon>Hyphomicrobiales</taxon>
        <taxon>Rhizobiaceae</taxon>
        <taxon>Rhizobium/Agrobacterium group</taxon>
        <taxon>Agrobacterium</taxon>
        <taxon>Agrobacterium tumefaciens complex</taxon>
    </lineage>
</organism>
<dbReference type="AlphaFoldDB" id="A0A1S7RF01"/>
<accession>A0A1S7RF01</accession>
<sequence>MRILIILCLLTVIAGCETVEQENRCSGYGFVRGTDAYANCLQRLDMSREYRFRRGYDSPMYDYD</sequence>
<evidence type="ECO:0008006" key="3">
    <source>
        <dbReference type="Google" id="ProtNLM"/>
    </source>
</evidence>
<evidence type="ECO:0000313" key="2">
    <source>
        <dbReference type="Proteomes" id="UP000191988"/>
    </source>
</evidence>